<feature type="transmembrane region" description="Helical" evidence="1">
    <location>
        <begin position="14"/>
        <end position="35"/>
    </location>
</feature>
<sequence>MTGTRGNDSAVSPVVGVMLMLVVTIIIASVISVYAGGLSGTREKTPQVSITAKAYNNSTIYFDHMGGDGFSIDDLTIILDQGEKSIRLSKATISVKENLTNKAGTDFIRPGDTIMLVGGIEGSTSNITNFTTDSTYIQIAHNREFTWTLLSQRSDAIMARGTLVLV</sequence>
<evidence type="ECO:0000313" key="3">
    <source>
        <dbReference type="EMBL" id="KUG15332.1"/>
    </source>
</evidence>
<protein>
    <recommendedName>
        <fullName evidence="2">Archaeal Type IV pilin N-terminal domain-containing protein</fullName>
    </recommendedName>
</protein>
<dbReference type="InterPro" id="IPR012859">
    <property type="entry name" value="Pilin_N_archaeal"/>
</dbReference>
<dbReference type="InterPro" id="IPR013373">
    <property type="entry name" value="Flagellin/pilin_N_arc"/>
</dbReference>
<evidence type="ECO:0000256" key="1">
    <source>
        <dbReference type="SAM" id="Phobius"/>
    </source>
</evidence>
<keyword evidence="1" id="KW-0472">Membrane</keyword>
<feature type="domain" description="Archaeal Type IV pilin N-terminal" evidence="2">
    <location>
        <begin position="9"/>
        <end position="81"/>
    </location>
</feature>
<proteinExistence type="predicted"/>
<comment type="caution">
    <text evidence="3">The sequence shown here is derived from an EMBL/GenBank/DDBJ whole genome shotgun (WGS) entry which is preliminary data.</text>
</comment>
<name>A0A0W8F349_9ZZZZ</name>
<dbReference type="AlphaFoldDB" id="A0A0W8F349"/>
<gene>
    <name evidence="3" type="ORF">ASZ90_015008</name>
</gene>
<reference evidence="3" key="1">
    <citation type="journal article" date="2015" name="Proc. Natl. Acad. Sci. U.S.A.">
        <title>Networks of energetic and metabolic interactions define dynamics in microbial communities.</title>
        <authorList>
            <person name="Embree M."/>
            <person name="Liu J.K."/>
            <person name="Al-Bassam M.M."/>
            <person name="Zengler K."/>
        </authorList>
    </citation>
    <scope>NUCLEOTIDE SEQUENCE</scope>
</reference>
<evidence type="ECO:0000259" key="2">
    <source>
        <dbReference type="Pfam" id="PF07790"/>
    </source>
</evidence>
<dbReference type="EMBL" id="LNQE01001563">
    <property type="protein sequence ID" value="KUG15332.1"/>
    <property type="molecule type" value="Genomic_DNA"/>
</dbReference>
<accession>A0A0W8F349</accession>
<keyword evidence="1" id="KW-0812">Transmembrane</keyword>
<dbReference type="PANTHER" id="PTHR38138:SF1">
    <property type="entry name" value="ARCHAEAL TYPE IV PILIN N-TERMINAL DOMAIN-CONTAINING PROTEIN"/>
    <property type="match status" value="1"/>
</dbReference>
<organism evidence="3">
    <name type="scientific">hydrocarbon metagenome</name>
    <dbReference type="NCBI Taxonomy" id="938273"/>
    <lineage>
        <taxon>unclassified sequences</taxon>
        <taxon>metagenomes</taxon>
        <taxon>ecological metagenomes</taxon>
    </lineage>
</organism>
<keyword evidence="1" id="KW-1133">Transmembrane helix</keyword>
<dbReference type="PANTHER" id="PTHR38138">
    <property type="entry name" value="VNG6441H"/>
    <property type="match status" value="1"/>
</dbReference>
<dbReference type="Pfam" id="PF07790">
    <property type="entry name" value="Pilin_N"/>
    <property type="match status" value="1"/>
</dbReference>
<dbReference type="NCBIfam" id="TIGR02537">
    <property type="entry name" value="arch_flag_Nterm"/>
    <property type="match status" value="1"/>
</dbReference>